<feature type="region of interest" description="Disordered" evidence="2">
    <location>
        <begin position="346"/>
        <end position="453"/>
    </location>
</feature>
<reference evidence="4" key="1">
    <citation type="journal article" date="2023" name="Mol. Phylogenet. Evol.">
        <title>Genome-scale phylogeny and comparative genomics of the fungal order Sordariales.</title>
        <authorList>
            <person name="Hensen N."/>
            <person name="Bonometti L."/>
            <person name="Westerberg I."/>
            <person name="Brannstrom I.O."/>
            <person name="Guillou S."/>
            <person name="Cros-Aarteil S."/>
            <person name="Calhoun S."/>
            <person name="Haridas S."/>
            <person name="Kuo A."/>
            <person name="Mondo S."/>
            <person name="Pangilinan J."/>
            <person name="Riley R."/>
            <person name="LaButti K."/>
            <person name="Andreopoulos B."/>
            <person name="Lipzen A."/>
            <person name="Chen C."/>
            <person name="Yan M."/>
            <person name="Daum C."/>
            <person name="Ng V."/>
            <person name="Clum A."/>
            <person name="Steindorff A."/>
            <person name="Ohm R.A."/>
            <person name="Martin F."/>
            <person name="Silar P."/>
            <person name="Natvig D.O."/>
            <person name="Lalanne C."/>
            <person name="Gautier V."/>
            <person name="Ament-Velasquez S.L."/>
            <person name="Kruys A."/>
            <person name="Hutchinson M.I."/>
            <person name="Powell A.J."/>
            <person name="Barry K."/>
            <person name="Miller A.N."/>
            <person name="Grigoriev I.V."/>
            <person name="Debuchy R."/>
            <person name="Gladieux P."/>
            <person name="Hiltunen Thoren M."/>
            <person name="Johannesson H."/>
        </authorList>
    </citation>
    <scope>NUCLEOTIDE SEQUENCE</scope>
    <source>
        <strain evidence="4">CBS 731.68</strain>
    </source>
</reference>
<name>A0AAN6U4Z2_9PEZI</name>
<dbReference type="RefSeq" id="XP_062650329.1">
    <property type="nucleotide sequence ID" value="XM_062788585.1"/>
</dbReference>
<feature type="compositionally biased region" description="Basic and acidic residues" evidence="2">
    <location>
        <begin position="401"/>
        <end position="424"/>
    </location>
</feature>
<feature type="region of interest" description="Disordered" evidence="2">
    <location>
        <begin position="176"/>
        <end position="286"/>
    </location>
</feature>
<dbReference type="EMBL" id="MU853225">
    <property type="protein sequence ID" value="KAK4126558.1"/>
    <property type="molecule type" value="Genomic_DNA"/>
</dbReference>
<evidence type="ECO:0000313" key="5">
    <source>
        <dbReference type="Proteomes" id="UP001302602"/>
    </source>
</evidence>
<sequence>MSEAHANKHLDTKTIISFFKGARDSQGCRDGHFNNLEGCLEVLDLESFEGVSLNQLSDAITNKLPSDVSRMGTLTIYVMWLYPRLMAIDVSAEGSLTQEITTWYRFLKAMASHDDLIFEAFRNWQRHQAIADPTSSRRLSIAEAELRGLMASPSTSVNPGLSAAKPEALFGQMHPDRVKLSQEPRTVIEIDDDDDGGDDDVVFISSKTLPKGRGSSEGHGQNPQPGLPILTGPNMLAVKDLTTAPPKKKDSEVAETKRKLSAKYSDSSSASPRTEKGGTSKRPPQYYVCDRCGQQGHLLKKCPTNMDPSFDRKPPQNYKCHFCKKVGEHYGPLCPKHPHPDSIAAQRRAYAKTGGRVEGARRPDHMDRFQDKRAEPSQDGRESQYDIPARGTDRSSSPVREVGRHRYGDKYRPVDKYRPEDEFSRLSLSMPRDQRRKRKASRSPSPDKTVLRKKSQGLAIAGMANWSSKAATLSDNLMGRRDDDLIVQRGGQREGRLSYDDEVDEDVTQTRPPRRVTSAPVEQEGRL</sequence>
<evidence type="ECO:0000256" key="2">
    <source>
        <dbReference type="SAM" id="MobiDB-lite"/>
    </source>
</evidence>
<comment type="caution">
    <text evidence="4">The sequence shown here is derived from an EMBL/GenBank/DDBJ whole genome shotgun (WGS) entry which is preliminary data.</text>
</comment>
<keyword evidence="1" id="KW-0479">Metal-binding</keyword>
<reference evidence="4" key="2">
    <citation type="submission" date="2023-05" db="EMBL/GenBank/DDBJ databases">
        <authorList>
            <consortium name="Lawrence Berkeley National Laboratory"/>
            <person name="Steindorff A."/>
            <person name="Hensen N."/>
            <person name="Bonometti L."/>
            <person name="Westerberg I."/>
            <person name="Brannstrom I.O."/>
            <person name="Guillou S."/>
            <person name="Cros-Aarteil S."/>
            <person name="Calhoun S."/>
            <person name="Haridas S."/>
            <person name="Kuo A."/>
            <person name="Mondo S."/>
            <person name="Pangilinan J."/>
            <person name="Riley R."/>
            <person name="Labutti K."/>
            <person name="Andreopoulos B."/>
            <person name="Lipzen A."/>
            <person name="Chen C."/>
            <person name="Yanf M."/>
            <person name="Daum C."/>
            <person name="Ng V."/>
            <person name="Clum A."/>
            <person name="Ohm R."/>
            <person name="Martin F."/>
            <person name="Silar P."/>
            <person name="Natvig D."/>
            <person name="Lalanne C."/>
            <person name="Gautier V."/>
            <person name="Ament-Velasquez S.L."/>
            <person name="Kruys A."/>
            <person name="Hutchinson M.I."/>
            <person name="Powell A.J."/>
            <person name="Barry K."/>
            <person name="Miller A.N."/>
            <person name="Grigoriev I.V."/>
            <person name="Debuchy R."/>
            <person name="Gladieux P."/>
            <person name="Thoren M.H."/>
            <person name="Johannesson H."/>
        </authorList>
    </citation>
    <scope>NUCLEOTIDE SEQUENCE</scope>
    <source>
        <strain evidence="4">CBS 731.68</strain>
    </source>
</reference>
<keyword evidence="1" id="KW-0862">Zinc</keyword>
<feature type="region of interest" description="Disordered" evidence="2">
    <location>
        <begin position="477"/>
        <end position="527"/>
    </location>
</feature>
<feature type="compositionally biased region" description="Basic and acidic residues" evidence="2">
    <location>
        <begin position="358"/>
        <end position="384"/>
    </location>
</feature>
<dbReference type="Proteomes" id="UP001302602">
    <property type="component" value="Unassembled WGS sequence"/>
</dbReference>
<protein>
    <recommendedName>
        <fullName evidence="3">CCHC-type domain-containing protein</fullName>
    </recommendedName>
</protein>
<dbReference type="GO" id="GO:0003676">
    <property type="term" value="F:nucleic acid binding"/>
    <property type="evidence" value="ECO:0007669"/>
    <property type="project" value="InterPro"/>
</dbReference>
<keyword evidence="5" id="KW-1185">Reference proteome</keyword>
<dbReference type="InterPro" id="IPR001878">
    <property type="entry name" value="Znf_CCHC"/>
</dbReference>
<proteinExistence type="predicted"/>
<feature type="compositionally biased region" description="Acidic residues" evidence="2">
    <location>
        <begin position="189"/>
        <end position="201"/>
    </location>
</feature>
<feature type="domain" description="CCHC-type" evidence="3">
    <location>
        <begin position="289"/>
        <end position="303"/>
    </location>
</feature>
<feature type="compositionally biased region" description="Basic and acidic residues" evidence="2">
    <location>
        <begin position="176"/>
        <end position="188"/>
    </location>
</feature>
<evidence type="ECO:0000313" key="4">
    <source>
        <dbReference type="EMBL" id="KAK4126558.1"/>
    </source>
</evidence>
<evidence type="ECO:0000256" key="1">
    <source>
        <dbReference type="PROSITE-ProRule" id="PRU00047"/>
    </source>
</evidence>
<feature type="compositionally biased region" description="Basic and acidic residues" evidence="2">
    <location>
        <begin position="478"/>
        <end position="499"/>
    </location>
</feature>
<accession>A0AAN6U4Z2</accession>
<evidence type="ECO:0000259" key="3">
    <source>
        <dbReference type="PROSITE" id="PS50158"/>
    </source>
</evidence>
<gene>
    <name evidence="4" type="ORF">N657DRAFT_568397</name>
</gene>
<feature type="compositionally biased region" description="Low complexity" evidence="2">
    <location>
        <begin position="262"/>
        <end position="271"/>
    </location>
</feature>
<dbReference type="GeneID" id="87825355"/>
<dbReference type="PROSITE" id="PS50158">
    <property type="entry name" value="ZF_CCHC"/>
    <property type="match status" value="1"/>
</dbReference>
<feature type="compositionally biased region" description="Basic and acidic residues" evidence="2">
    <location>
        <begin position="247"/>
        <end position="258"/>
    </location>
</feature>
<feature type="non-terminal residue" evidence="4">
    <location>
        <position position="527"/>
    </location>
</feature>
<dbReference type="GO" id="GO:0008270">
    <property type="term" value="F:zinc ion binding"/>
    <property type="evidence" value="ECO:0007669"/>
    <property type="project" value="UniProtKB-KW"/>
</dbReference>
<dbReference type="Gene3D" id="4.10.60.10">
    <property type="entry name" value="Zinc finger, CCHC-type"/>
    <property type="match status" value="1"/>
</dbReference>
<dbReference type="AlphaFoldDB" id="A0AAN6U4Z2"/>
<organism evidence="4 5">
    <name type="scientific">Parathielavia appendiculata</name>
    <dbReference type="NCBI Taxonomy" id="2587402"/>
    <lineage>
        <taxon>Eukaryota</taxon>
        <taxon>Fungi</taxon>
        <taxon>Dikarya</taxon>
        <taxon>Ascomycota</taxon>
        <taxon>Pezizomycotina</taxon>
        <taxon>Sordariomycetes</taxon>
        <taxon>Sordariomycetidae</taxon>
        <taxon>Sordariales</taxon>
        <taxon>Chaetomiaceae</taxon>
        <taxon>Parathielavia</taxon>
    </lineage>
</organism>
<dbReference type="SMART" id="SM00343">
    <property type="entry name" value="ZnF_C2HC"/>
    <property type="match status" value="2"/>
</dbReference>
<keyword evidence="1" id="KW-0863">Zinc-finger</keyword>